<proteinExistence type="predicted"/>
<protein>
    <recommendedName>
        <fullName evidence="3">DUF4351 domain-containing protein</fullName>
    </recommendedName>
</protein>
<evidence type="ECO:0000313" key="2">
    <source>
        <dbReference type="Proteomes" id="UP000440224"/>
    </source>
</evidence>
<sequence length="98" mass="11280">MQNRIFREGKAMGIEEGREEGRVMGIEEGRIEGFAQGQLVVFTHQIERRLRRPLRPDEQERLAEHLRSEGPDHVADAIVDLSNLELWRALLAPKPQAQ</sequence>
<organism evidence="1 2">
    <name type="scientific">Polyangium spumosum</name>
    <dbReference type="NCBI Taxonomy" id="889282"/>
    <lineage>
        <taxon>Bacteria</taxon>
        <taxon>Pseudomonadati</taxon>
        <taxon>Myxococcota</taxon>
        <taxon>Polyangia</taxon>
        <taxon>Polyangiales</taxon>
        <taxon>Polyangiaceae</taxon>
        <taxon>Polyangium</taxon>
    </lineage>
</organism>
<dbReference type="EMBL" id="WJIE01000009">
    <property type="protein sequence ID" value="MRG95884.1"/>
    <property type="molecule type" value="Genomic_DNA"/>
</dbReference>
<keyword evidence="2" id="KW-1185">Reference proteome</keyword>
<gene>
    <name evidence="1" type="ORF">GF068_28775</name>
</gene>
<name>A0A6N7Q0S2_9BACT</name>
<reference evidence="1 2" key="1">
    <citation type="submission" date="2019-10" db="EMBL/GenBank/DDBJ databases">
        <title>A soil myxobacterium in the family Polyangiaceae.</title>
        <authorList>
            <person name="Li Y."/>
            <person name="Wang J."/>
        </authorList>
    </citation>
    <scope>NUCLEOTIDE SEQUENCE [LARGE SCALE GENOMIC DNA]</scope>
    <source>
        <strain evidence="1 2">DSM 14734</strain>
    </source>
</reference>
<comment type="caution">
    <text evidence="1">The sequence shown here is derived from an EMBL/GenBank/DDBJ whole genome shotgun (WGS) entry which is preliminary data.</text>
</comment>
<evidence type="ECO:0000313" key="1">
    <source>
        <dbReference type="EMBL" id="MRG95884.1"/>
    </source>
</evidence>
<dbReference type="Proteomes" id="UP000440224">
    <property type="component" value="Unassembled WGS sequence"/>
</dbReference>
<dbReference type="AlphaFoldDB" id="A0A6N7Q0S2"/>
<dbReference type="RefSeq" id="WP_153822695.1">
    <property type="nucleotide sequence ID" value="NZ_WJIE01000009.1"/>
</dbReference>
<evidence type="ECO:0008006" key="3">
    <source>
        <dbReference type="Google" id="ProtNLM"/>
    </source>
</evidence>
<accession>A0A6N7Q0S2</accession>